<dbReference type="InterPro" id="IPR045120">
    <property type="entry name" value="Suco/Slp1-like"/>
</dbReference>
<protein>
    <recommendedName>
        <fullName evidence="8">SUN domain-containing protein</fullName>
    </recommendedName>
</protein>
<comment type="subcellular location">
    <subcellularLocation>
        <location evidence="1">Membrane</location>
    </subcellularLocation>
</comment>
<proteinExistence type="predicted"/>
<feature type="region of interest" description="Disordered" evidence="6">
    <location>
        <begin position="373"/>
        <end position="427"/>
    </location>
</feature>
<reference evidence="9" key="1">
    <citation type="journal article" date="2023" name="Plant J.">
        <title>Genome sequences and population genomics provide insights into the demographic history, inbreeding, and mutation load of two 'living fossil' tree species of Dipteronia.</title>
        <authorList>
            <person name="Feng Y."/>
            <person name="Comes H.P."/>
            <person name="Chen J."/>
            <person name="Zhu S."/>
            <person name="Lu R."/>
            <person name="Zhang X."/>
            <person name="Li P."/>
            <person name="Qiu J."/>
            <person name="Olsen K.M."/>
            <person name="Qiu Y."/>
        </authorList>
    </citation>
    <scope>NUCLEOTIDE SEQUENCE</scope>
    <source>
        <strain evidence="9">NBL</strain>
    </source>
</reference>
<feature type="transmembrane region" description="Helical" evidence="7">
    <location>
        <begin position="615"/>
        <end position="633"/>
    </location>
</feature>
<evidence type="ECO:0000256" key="6">
    <source>
        <dbReference type="SAM" id="MobiDB-lite"/>
    </source>
</evidence>
<keyword evidence="4 7" id="KW-0472">Membrane</keyword>
<keyword evidence="2 7" id="KW-0812">Transmembrane</keyword>
<feature type="coiled-coil region" evidence="5">
    <location>
        <begin position="465"/>
        <end position="492"/>
    </location>
</feature>
<evidence type="ECO:0000256" key="1">
    <source>
        <dbReference type="ARBA" id="ARBA00004370"/>
    </source>
</evidence>
<comment type="caution">
    <text evidence="9">The sequence shown here is derived from an EMBL/GenBank/DDBJ whole genome shotgun (WGS) entry which is preliminary data.</text>
</comment>
<evidence type="ECO:0000256" key="3">
    <source>
        <dbReference type="ARBA" id="ARBA00022989"/>
    </source>
</evidence>
<organism evidence="9 10">
    <name type="scientific">Dipteronia sinensis</name>
    <dbReference type="NCBI Taxonomy" id="43782"/>
    <lineage>
        <taxon>Eukaryota</taxon>
        <taxon>Viridiplantae</taxon>
        <taxon>Streptophyta</taxon>
        <taxon>Embryophyta</taxon>
        <taxon>Tracheophyta</taxon>
        <taxon>Spermatophyta</taxon>
        <taxon>Magnoliopsida</taxon>
        <taxon>eudicotyledons</taxon>
        <taxon>Gunneridae</taxon>
        <taxon>Pentapetalae</taxon>
        <taxon>rosids</taxon>
        <taxon>malvids</taxon>
        <taxon>Sapindales</taxon>
        <taxon>Sapindaceae</taxon>
        <taxon>Hippocastanoideae</taxon>
        <taxon>Acereae</taxon>
        <taxon>Dipteronia</taxon>
    </lineage>
</organism>
<feature type="transmembrane region" description="Helical" evidence="7">
    <location>
        <begin position="47"/>
        <end position="66"/>
    </location>
</feature>
<dbReference type="PANTHER" id="PTHR12953:SF3">
    <property type="entry name" value="SUN DOMAIN-CONTAINING PROTEIN 5"/>
    <property type="match status" value="1"/>
</dbReference>
<evidence type="ECO:0000256" key="2">
    <source>
        <dbReference type="ARBA" id="ARBA00022692"/>
    </source>
</evidence>
<dbReference type="GO" id="GO:0005737">
    <property type="term" value="C:cytoplasm"/>
    <property type="evidence" value="ECO:0007669"/>
    <property type="project" value="TreeGrafter"/>
</dbReference>
<evidence type="ECO:0000259" key="8">
    <source>
        <dbReference type="PROSITE" id="PS51469"/>
    </source>
</evidence>
<feature type="transmembrane region" description="Helical" evidence="7">
    <location>
        <begin position="575"/>
        <end position="594"/>
    </location>
</feature>
<dbReference type="AlphaFoldDB" id="A0AAE0B1P7"/>
<dbReference type="GO" id="GO:0016020">
    <property type="term" value="C:membrane"/>
    <property type="evidence" value="ECO:0007669"/>
    <property type="project" value="UniProtKB-SubCell"/>
</dbReference>
<feature type="domain" description="SUN" evidence="8">
    <location>
        <begin position="201"/>
        <end position="361"/>
    </location>
</feature>
<dbReference type="InterPro" id="IPR012919">
    <property type="entry name" value="SUN_dom"/>
</dbReference>
<dbReference type="SUPFAM" id="SSF49785">
    <property type="entry name" value="Galactose-binding domain-like"/>
    <property type="match status" value="1"/>
</dbReference>
<evidence type="ECO:0000313" key="10">
    <source>
        <dbReference type="Proteomes" id="UP001281410"/>
    </source>
</evidence>
<evidence type="ECO:0000256" key="5">
    <source>
        <dbReference type="SAM" id="Coils"/>
    </source>
</evidence>
<keyword evidence="5" id="KW-0175">Coiled coil</keyword>
<dbReference type="PANTHER" id="PTHR12953">
    <property type="entry name" value="MEMBRANE PROTEIN CH1 RELATED"/>
    <property type="match status" value="1"/>
</dbReference>
<dbReference type="GO" id="GO:0034975">
    <property type="term" value="P:protein folding in endoplasmic reticulum"/>
    <property type="evidence" value="ECO:0007669"/>
    <property type="project" value="TreeGrafter"/>
</dbReference>
<feature type="compositionally biased region" description="Polar residues" evidence="6">
    <location>
        <begin position="410"/>
        <end position="420"/>
    </location>
</feature>
<keyword evidence="3 7" id="KW-1133">Transmembrane helix</keyword>
<gene>
    <name evidence="9" type="ORF">Dsin_007983</name>
</gene>
<keyword evidence="10" id="KW-1185">Reference proteome</keyword>
<sequence length="634" mass="71610">MKKPQNVVSFSSETIRCQSNSSHNKKSMHVNKYNNIEKKKNQNQKSFYEFSLSLMISLWCFVFLFYSKLGLSHDNAGNSMAENESKPRPNVCNKQLDSPYPYITNASDNFSNGMLLELNVTATCNNSIVPQEVATYRYSVPGTCRLEEVVWRFLGYTALICEVKNHEKQNISQPKLSNGKMTHPTYLNFDEFRNITRQEKGEGMPSQFANITHRFEPDGTEYNYASALKGAKVVAHNKDAKGASNILVTNRDKYLRNACSVVGKFVVIELGEETLVDAVKIANFEHYSSNFKEFELYGSLVYPTEAWSPLGKFVAANVKHLQSFKLPEPKWVRYLKLNLLSHYGSEFYCTLSVVEVYGVDAIERMLEDLFEGSKEPVPNKLPDPNSDHNSTATPSLRPELGSADNKGNAKVQNKVPTANIQKEKTEDAQRINEAVLNPSPMIKIPDPLLEARQQPVGRIPGDTVLKILMQKVRALELNLSVLEEYIKELNRRQQDVLPEIDKELTRISLLLQKSKAELEDLMKWKETMEKGFTDLESWKKGVSSHVNALVTENKMLRLDVEKITSDQANLESKELAVLAVSLLFASIAVFKLVSARLASFLASSQSERVRRTNSGWFLILLSSSMTIFVTLLSG</sequence>
<dbReference type="InterPro" id="IPR008979">
    <property type="entry name" value="Galactose-bd-like_sf"/>
</dbReference>
<dbReference type="PROSITE" id="PS51469">
    <property type="entry name" value="SUN"/>
    <property type="match status" value="1"/>
</dbReference>
<evidence type="ECO:0000313" key="9">
    <source>
        <dbReference type="EMBL" id="KAK3228121.1"/>
    </source>
</evidence>
<dbReference type="EMBL" id="JANJYJ010000002">
    <property type="protein sequence ID" value="KAK3228121.1"/>
    <property type="molecule type" value="Genomic_DNA"/>
</dbReference>
<name>A0AAE0B1P7_9ROSI</name>
<accession>A0AAE0B1P7</accession>
<evidence type="ECO:0000256" key="7">
    <source>
        <dbReference type="SAM" id="Phobius"/>
    </source>
</evidence>
<dbReference type="Proteomes" id="UP001281410">
    <property type="component" value="Unassembled WGS sequence"/>
</dbReference>
<evidence type="ECO:0000256" key="4">
    <source>
        <dbReference type="ARBA" id="ARBA00023136"/>
    </source>
</evidence>
<dbReference type="Pfam" id="PF07738">
    <property type="entry name" value="Sad1_UNC"/>
    <property type="match status" value="1"/>
</dbReference>
<dbReference type="Gene3D" id="2.60.120.260">
    <property type="entry name" value="Galactose-binding domain-like"/>
    <property type="match status" value="1"/>
</dbReference>